<evidence type="ECO:0000256" key="1">
    <source>
        <dbReference type="ARBA" id="ARBA00022741"/>
    </source>
</evidence>
<dbReference type="RefSeq" id="WP_042209722.1">
    <property type="nucleotide sequence ID" value="NZ_CP009288.1"/>
</dbReference>
<keyword evidence="1 4" id="KW-0547">Nucleotide-binding</keyword>
<dbReference type="InterPro" id="IPR050168">
    <property type="entry name" value="AAA_ATPase_domain"/>
</dbReference>
<dbReference type="SMART" id="SM00382">
    <property type="entry name" value="AAA"/>
    <property type="match status" value="1"/>
</dbReference>
<dbReference type="EMBL" id="CP009288">
    <property type="protein sequence ID" value="AIQ15054.1"/>
    <property type="molecule type" value="Genomic_DNA"/>
</dbReference>
<evidence type="ECO:0000256" key="3">
    <source>
        <dbReference type="ARBA" id="ARBA00023054"/>
    </source>
</evidence>
<reference evidence="6 7" key="1">
    <citation type="submission" date="2014-08" db="EMBL/GenBank/DDBJ databases">
        <title>Comparative genomics of the Paenibacillus odorifer group.</title>
        <authorList>
            <person name="den Bakker H.C."/>
            <person name="Tsai Y.-C."/>
            <person name="Martin N."/>
            <person name="Korlach J."/>
            <person name="Wiedmann M."/>
        </authorList>
    </citation>
    <scope>NUCLEOTIDE SEQUENCE [LARGE SCALE GENOMIC DNA]</scope>
    <source>
        <strain evidence="6 7">DSM 1735</strain>
    </source>
</reference>
<gene>
    <name evidence="6" type="ORF">PDUR_26655</name>
</gene>
<dbReference type="PANTHER" id="PTHR23077">
    <property type="entry name" value="AAA-FAMILY ATPASE"/>
    <property type="match status" value="1"/>
</dbReference>
<keyword evidence="3" id="KW-0175">Coiled coil</keyword>
<accession>A0A089J1J2</accession>
<dbReference type="InterPro" id="IPR027417">
    <property type="entry name" value="P-loop_NTPase"/>
</dbReference>
<feature type="domain" description="AAA+ ATPase" evidence="5">
    <location>
        <begin position="71"/>
        <end position="208"/>
    </location>
</feature>
<evidence type="ECO:0000313" key="7">
    <source>
        <dbReference type="Proteomes" id="UP000029409"/>
    </source>
</evidence>
<proteinExistence type="inferred from homology"/>
<dbReference type="Pfam" id="PF00004">
    <property type="entry name" value="AAA"/>
    <property type="match status" value="1"/>
</dbReference>
<dbReference type="InterPro" id="IPR003593">
    <property type="entry name" value="AAA+_ATPase"/>
</dbReference>
<dbReference type="GO" id="GO:0005524">
    <property type="term" value="F:ATP binding"/>
    <property type="evidence" value="ECO:0007669"/>
    <property type="project" value="UniProtKB-KW"/>
</dbReference>
<dbReference type="Proteomes" id="UP000029409">
    <property type="component" value="Chromosome"/>
</dbReference>
<dbReference type="InterPro" id="IPR003959">
    <property type="entry name" value="ATPase_AAA_core"/>
</dbReference>
<dbReference type="SUPFAM" id="SSF52540">
    <property type="entry name" value="P-loop containing nucleoside triphosphate hydrolases"/>
    <property type="match status" value="1"/>
</dbReference>
<dbReference type="FunFam" id="3.40.50.300:FF:001025">
    <property type="entry name" value="ATPase family, AAA domain-containing 2B"/>
    <property type="match status" value="1"/>
</dbReference>
<keyword evidence="7" id="KW-1185">Reference proteome</keyword>
<sequence length="318" mass="36244">MPHDEQDKNRIRPKLKVISFDGNKSSLVETEQSQVSFQDVGGMEELKKKIRLNFILPLQQPEMFQAFGKSAGGSLLLYGPPGCGKTFLARAIAGEINANFLHVELQAILSMYIGESEHNLHDFFEKARQEKPCVMFIDELDALGGSRHHMQQHHNRMLVNQLLIELDGLQSFNHEVLVIGATNTPWYLDSALRRPGRFNHLFFVPPPEPAERELILGLKLQGKPQEQLNLKRWAEMTTHFSGADLEQIVRDAVEHAIERSLESGSIQPITDKDIKSSIEGRKPTTLDWFSTAKNYATFSDINKDYEQVLEYVKTHRIK</sequence>
<evidence type="ECO:0000313" key="6">
    <source>
        <dbReference type="EMBL" id="AIQ15054.1"/>
    </source>
</evidence>
<comment type="similarity">
    <text evidence="4">Belongs to the AAA ATPase family.</text>
</comment>
<name>A0A089J1J2_PAEDU</name>
<keyword evidence="2 4" id="KW-0067">ATP-binding</keyword>
<dbReference type="KEGG" id="pdu:PDUR_26655"/>
<dbReference type="Gene3D" id="3.40.50.300">
    <property type="entry name" value="P-loop containing nucleotide triphosphate hydrolases"/>
    <property type="match status" value="1"/>
</dbReference>
<dbReference type="Gene3D" id="1.10.8.60">
    <property type="match status" value="1"/>
</dbReference>
<dbReference type="STRING" id="44251.PDUR_26655"/>
<evidence type="ECO:0000259" key="5">
    <source>
        <dbReference type="SMART" id="SM00382"/>
    </source>
</evidence>
<dbReference type="PANTHER" id="PTHR23077:SF171">
    <property type="entry name" value="NUCLEAR VALOSIN-CONTAINING PROTEIN-LIKE"/>
    <property type="match status" value="1"/>
</dbReference>
<dbReference type="InterPro" id="IPR003960">
    <property type="entry name" value="ATPase_AAA_CS"/>
</dbReference>
<dbReference type="eggNOG" id="COG1222">
    <property type="taxonomic scope" value="Bacteria"/>
</dbReference>
<dbReference type="AlphaFoldDB" id="A0A089J1J2"/>
<dbReference type="InterPro" id="IPR041569">
    <property type="entry name" value="AAA_lid_3"/>
</dbReference>
<dbReference type="GO" id="GO:0016887">
    <property type="term" value="F:ATP hydrolysis activity"/>
    <property type="evidence" value="ECO:0007669"/>
    <property type="project" value="InterPro"/>
</dbReference>
<dbReference type="OrthoDB" id="9809379at2"/>
<protein>
    <submittedName>
        <fullName evidence="6">ATPase AAA</fullName>
    </submittedName>
</protein>
<evidence type="ECO:0000256" key="2">
    <source>
        <dbReference type="ARBA" id="ARBA00022840"/>
    </source>
</evidence>
<organism evidence="6 7">
    <name type="scientific">Paenibacillus durus</name>
    <name type="common">Paenibacillus azotofixans</name>
    <dbReference type="NCBI Taxonomy" id="44251"/>
    <lineage>
        <taxon>Bacteria</taxon>
        <taxon>Bacillati</taxon>
        <taxon>Bacillota</taxon>
        <taxon>Bacilli</taxon>
        <taxon>Bacillales</taxon>
        <taxon>Paenibacillaceae</taxon>
        <taxon>Paenibacillus</taxon>
    </lineage>
</organism>
<dbReference type="PROSITE" id="PS00674">
    <property type="entry name" value="AAA"/>
    <property type="match status" value="1"/>
</dbReference>
<dbReference type="Pfam" id="PF17862">
    <property type="entry name" value="AAA_lid_3"/>
    <property type="match status" value="1"/>
</dbReference>
<evidence type="ECO:0000256" key="4">
    <source>
        <dbReference type="RuleBase" id="RU003651"/>
    </source>
</evidence>